<name>A0A0D2NCG1_HYPSF</name>
<evidence type="ECO:0008006" key="5">
    <source>
        <dbReference type="Google" id="ProtNLM"/>
    </source>
</evidence>
<sequence length="355" mass="36379">MRLSVFAILALSSYVTALAILDDTVADNTLRAFDTLDAANDLDPIDNLDIFHNSSAVEDTGFVDDSGDANPEDSVDSHVDTEDSVEGSDDAEDDAVEPIEDLDTVDTPDSVDDTDDVATPNSVDDVDDVSTIDDVASPDPVDDLEEATASEFVDDSTDASEVDAAEDSDDVVYTSHNVSYLATATLIDGSDIISSISSILGNITAQCTTPCDVILAAGTACDDASDATDDEAQCICTDTNVGLLETCLDCIVTATEFTNGTLSTLQTGLAGINAACNSAGYPVSAITFTTTTGTPTSTELSSTGTGASATATVTSPTTQTASPTTTTSSAATKVINYKAGALFALVGSFFGSLFI</sequence>
<dbReference type="AlphaFoldDB" id="A0A0D2NCG1"/>
<feature type="region of interest" description="Disordered" evidence="1">
    <location>
        <begin position="59"/>
        <end position="143"/>
    </location>
</feature>
<evidence type="ECO:0000313" key="4">
    <source>
        <dbReference type="Proteomes" id="UP000054270"/>
    </source>
</evidence>
<protein>
    <recommendedName>
        <fullName evidence="5">Extracellular membrane protein CFEM domain-containing protein</fullName>
    </recommendedName>
</protein>
<keyword evidence="2" id="KW-0732">Signal</keyword>
<organism evidence="3 4">
    <name type="scientific">Hypholoma sublateritium (strain FD-334 SS-4)</name>
    <dbReference type="NCBI Taxonomy" id="945553"/>
    <lineage>
        <taxon>Eukaryota</taxon>
        <taxon>Fungi</taxon>
        <taxon>Dikarya</taxon>
        <taxon>Basidiomycota</taxon>
        <taxon>Agaricomycotina</taxon>
        <taxon>Agaricomycetes</taxon>
        <taxon>Agaricomycetidae</taxon>
        <taxon>Agaricales</taxon>
        <taxon>Agaricineae</taxon>
        <taxon>Strophariaceae</taxon>
        <taxon>Hypholoma</taxon>
    </lineage>
</organism>
<feature type="signal peptide" evidence="2">
    <location>
        <begin position="1"/>
        <end position="17"/>
    </location>
</feature>
<feature type="compositionally biased region" description="Acidic residues" evidence="1">
    <location>
        <begin position="82"/>
        <end position="116"/>
    </location>
</feature>
<feature type="region of interest" description="Disordered" evidence="1">
    <location>
        <begin position="296"/>
        <end position="325"/>
    </location>
</feature>
<feature type="compositionally biased region" description="Acidic residues" evidence="1">
    <location>
        <begin position="61"/>
        <end position="74"/>
    </location>
</feature>
<keyword evidence="4" id="KW-1185">Reference proteome</keyword>
<dbReference type="EMBL" id="KN817615">
    <property type="protein sequence ID" value="KJA16784.1"/>
    <property type="molecule type" value="Genomic_DNA"/>
</dbReference>
<evidence type="ECO:0000256" key="1">
    <source>
        <dbReference type="SAM" id="MobiDB-lite"/>
    </source>
</evidence>
<gene>
    <name evidence="3" type="ORF">HYPSUDRAFT_206784</name>
</gene>
<proteinExistence type="predicted"/>
<evidence type="ECO:0000256" key="2">
    <source>
        <dbReference type="SAM" id="SignalP"/>
    </source>
</evidence>
<reference evidence="4" key="1">
    <citation type="submission" date="2014-04" db="EMBL/GenBank/DDBJ databases">
        <title>Evolutionary Origins and Diversification of the Mycorrhizal Mutualists.</title>
        <authorList>
            <consortium name="DOE Joint Genome Institute"/>
            <consortium name="Mycorrhizal Genomics Consortium"/>
            <person name="Kohler A."/>
            <person name="Kuo A."/>
            <person name="Nagy L.G."/>
            <person name="Floudas D."/>
            <person name="Copeland A."/>
            <person name="Barry K.W."/>
            <person name="Cichocki N."/>
            <person name="Veneault-Fourrey C."/>
            <person name="LaButti K."/>
            <person name="Lindquist E.A."/>
            <person name="Lipzen A."/>
            <person name="Lundell T."/>
            <person name="Morin E."/>
            <person name="Murat C."/>
            <person name="Riley R."/>
            <person name="Ohm R."/>
            <person name="Sun H."/>
            <person name="Tunlid A."/>
            <person name="Henrissat B."/>
            <person name="Grigoriev I.V."/>
            <person name="Hibbett D.S."/>
            <person name="Martin F."/>
        </authorList>
    </citation>
    <scope>NUCLEOTIDE SEQUENCE [LARGE SCALE GENOMIC DNA]</scope>
    <source>
        <strain evidence="4">FD-334 SS-4</strain>
    </source>
</reference>
<dbReference type="Proteomes" id="UP000054270">
    <property type="component" value="Unassembled WGS sequence"/>
</dbReference>
<evidence type="ECO:0000313" key="3">
    <source>
        <dbReference type="EMBL" id="KJA16784.1"/>
    </source>
</evidence>
<accession>A0A0D2NCG1</accession>
<feature type="chain" id="PRO_5002247650" description="Extracellular membrane protein CFEM domain-containing protein" evidence="2">
    <location>
        <begin position="18"/>
        <end position="355"/>
    </location>
</feature>